<comment type="caution">
    <text evidence="1">The sequence shown here is derived from an EMBL/GenBank/DDBJ whole genome shotgun (WGS) entry which is preliminary data.</text>
</comment>
<dbReference type="Proteomes" id="UP000762676">
    <property type="component" value="Unassembled WGS sequence"/>
</dbReference>
<keyword evidence="2" id="KW-1185">Reference proteome</keyword>
<evidence type="ECO:0000313" key="2">
    <source>
        <dbReference type="Proteomes" id="UP000762676"/>
    </source>
</evidence>
<proteinExistence type="predicted"/>
<organism evidence="1 2">
    <name type="scientific">Elysia marginata</name>
    <dbReference type="NCBI Taxonomy" id="1093978"/>
    <lineage>
        <taxon>Eukaryota</taxon>
        <taxon>Metazoa</taxon>
        <taxon>Spiralia</taxon>
        <taxon>Lophotrochozoa</taxon>
        <taxon>Mollusca</taxon>
        <taxon>Gastropoda</taxon>
        <taxon>Heterobranchia</taxon>
        <taxon>Euthyneura</taxon>
        <taxon>Panpulmonata</taxon>
        <taxon>Sacoglossa</taxon>
        <taxon>Placobranchoidea</taxon>
        <taxon>Plakobranchidae</taxon>
        <taxon>Elysia</taxon>
    </lineage>
</organism>
<evidence type="ECO:0000313" key="1">
    <source>
        <dbReference type="EMBL" id="GFS01473.1"/>
    </source>
</evidence>
<dbReference type="AlphaFoldDB" id="A0AAV4HTD4"/>
<protein>
    <submittedName>
        <fullName evidence="1">Uncharacterized protein</fullName>
    </submittedName>
</protein>
<accession>A0AAV4HTD4</accession>
<gene>
    <name evidence="1" type="ORF">ElyMa_004582300</name>
</gene>
<sequence>MLQLCATAIDEKTLCAHGKPDVTRRRKWRPDTEAGRLSIFPEAWVSGVPGAASSMPGFVVCCQKQTTIDPGRVPQLPW</sequence>
<dbReference type="EMBL" id="BMAT01009210">
    <property type="protein sequence ID" value="GFS01473.1"/>
    <property type="molecule type" value="Genomic_DNA"/>
</dbReference>
<name>A0AAV4HTD4_9GAST</name>
<reference evidence="1 2" key="1">
    <citation type="journal article" date="2021" name="Elife">
        <title>Chloroplast acquisition without the gene transfer in kleptoplastic sea slugs, Plakobranchus ocellatus.</title>
        <authorList>
            <person name="Maeda T."/>
            <person name="Takahashi S."/>
            <person name="Yoshida T."/>
            <person name="Shimamura S."/>
            <person name="Takaki Y."/>
            <person name="Nagai Y."/>
            <person name="Toyoda A."/>
            <person name="Suzuki Y."/>
            <person name="Arimoto A."/>
            <person name="Ishii H."/>
            <person name="Satoh N."/>
            <person name="Nishiyama T."/>
            <person name="Hasebe M."/>
            <person name="Maruyama T."/>
            <person name="Minagawa J."/>
            <person name="Obokata J."/>
            <person name="Shigenobu S."/>
        </authorList>
    </citation>
    <scope>NUCLEOTIDE SEQUENCE [LARGE SCALE GENOMIC DNA]</scope>
</reference>